<sequence>MQQHVIASSSPNPRPRARDLSAEEIAEIEHELTLYPTKQAVGLEALKIVQRHQGWVSDESMLAIADYLSVPVSELEGVATFFNLIYRRPVGEKVILFCDSVSCWIMGCDKVKAQLSAHLGIDYGETTADGEYTLIPVPCLGDCDKAPVMMVGEAMHRHLCVDTIASVLPLKNVRGDK</sequence>
<keyword evidence="6 11" id="KW-0411">Iron-sulfur</keyword>
<organism evidence="12 13">
    <name type="scientific">OM182 bacterium BACL3 MAG-120507-bin80</name>
    <dbReference type="NCBI Taxonomy" id="1655577"/>
    <lineage>
        <taxon>Bacteria</taxon>
        <taxon>Pseudomonadati</taxon>
        <taxon>Pseudomonadota</taxon>
        <taxon>Gammaproteobacteria</taxon>
        <taxon>OMG group</taxon>
        <taxon>OM182 clade</taxon>
    </lineage>
</organism>
<dbReference type="InterPro" id="IPR036249">
    <property type="entry name" value="Thioredoxin-like_sf"/>
</dbReference>
<comment type="similarity">
    <text evidence="1">Belongs to the complex I 24 kDa subunit family.</text>
</comment>
<keyword evidence="3 11" id="KW-0001">2Fe-2S</keyword>
<feature type="binding site" evidence="11">
    <location>
        <position position="98"/>
    </location>
    <ligand>
        <name>[2Fe-2S] cluster</name>
        <dbReference type="ChEBI" id="CHEBI:190135"/>
    </ligand>
</feature>
<dbReference type="AlphaFoldDB" id="A0A0R2RVC8"/>
<dbReference type="PIRSF" id="PIRSF000216">
    <property type="entry name" value="NADH_DH_24kDa"/>
    <property type="match status" value="1"/>
</dbReference>
<evidence type="ECO:0000313" key="13">
    <source>
        <dbReference type="Proteomes" id="UP000051934"/>
    </source>
</evidence>
<dbReference type="GO" id="GO:0046872">
    <property type="term" value="F:metal ion binding"/>
    <property type="evidence" value="ECO:0007669"/>
    <property type="project" value="UniProtKB-KW"/>
</dbReference>
<proteinExistence type="inferred from homology"/>
<evidence type="ECO:0000256" key="3">
    <source>
        <dbReference type="ARBA" id="ARBA00022714"/>
    </source>
</evidence>
<evidence type="ECO:0000256" key="6">
    <source>
        <dbReference type="ARBA" id="ARBA00023014"/>
    </source>
</evidence>
<evidence type="ECO:0000256" key="11">
    <source>
        <dbReference type="PIRSR" id="PIRSR000216-1"/>
    </source>
</evidence>
<dbReference type="Pfam" id="PF01257">
    <property type="entry name" value="2Fe-2S_thioredx"/>
    <property type="match status" value="1"/>
</dbReference>
<keyword evidence="4 11" id="KW-0479">Metal-binding</keyword>
<name>A0A0R2RVC8_9GAMM</name>
<accession>A0A0R2RVC8</accession>
<dbReference type="SUPFAM" id="SSF52833">
    <property type="entry name" value="Thioredoxin-like"/>
    <property type="match status" value="1"/>
</dbReference>
<comment type="cofactor">
    <cofactor evidence="11">
        <name>[2Fe-2S] cluster</name>
        <dbReference type="ChEBI" id="CHEBI:190135"/>
    </cofactor>
    <text evidence="11">Binds 1 [2Fe-2S] cluster.</text>
</comment>
<evidence type="ECO:0000256" key="10">
    <source>
        <dbReference type="ARBA" id="ARBA00047712"/>
    </source>
</evidence>
<dbReference type="FunFam" id="1.10.10.1590:FF:000001">
    <property type="entry name" value="NADH-quinone oxidoreductase subunit E"/>
    <property type="match status" value="1"/>
</dbReference>
<dbReference type="PANTHER" id="PTHR10371:SF3">
    <property type="entry name" value="NADH DEHYDROGENASE [UBIQUINONE] FLAVOPROTEIN 2, MITOCHONDRIAL"/>
    <property type="match status" value="1"/>
</dbReference>
<dbReference type="NCBIfam" id="NF005722">
    <property type="entry name" value="PRK07539.1-2"/>
    <property type="match status" value="1"/>
</dbReference>
<evidence type="ECO:0000256" key="5">
    <source>
        <dbReference type="ARBA" id="ARBA00023004"/>
    </source>
</evidence>
<feature type="binding site" evidence="11">
    <location>
        <position position="103"/>
    </location>
    <ligand>
        <name>[2Fe-2S] cluster</name>
        <dbReference type="ChEBI" id="CHEBI:190135"/>
    </ligand>
</feature>
<evidence type="ECO:0000256" key="2">
    <source>
        <dbReference type="ARBA" id="ARBA00019898"/>
    </source>
</evidence>
<feature type="binding site" evidence="11">
    <location>
        <position position="143"/>
    </location>
    <ligand>
        <name>[2Fe-2S] cluster</name>
        <dbReference type="ChEBI" id="CHEBI:190135"/>
    </ligand>
</feature>
<dbReference type="CDD" id="cd03064">
    <property type="entry name" value="TRX_Fd_NuoE"/>
    <property type="match status" value="1"/>
</dbReference>
<dbReference type="EMBL" id="LIBB01000637">
    <property type="protein sequence ID" value="KRO66575.1"/>
    <property type="molecule type" value="Genomic_DNA"/>
</dbReference>
<dbReference type="Gene3D" id="1.10.10.1590">
    <property type="entry name" value="NADH-quinone oxidoreductase subunit E"/>
    <property type="match status" value="1"/>
</dbReference>
<dbReference type="InterPro" id="IPR002023">
    <property type="entry name" value="NuoE-like"/>
</dbReference>
<dbReference type="InterPro" id="IPR041921">
    <property type="entry name" value="NuoE_N"/>
</dbReference>
<comment type="cofactor">
    <cofactor evidence="9">
        <name>[2Fe-2S] cluster</name>
        <dbReference type="ChEBI" id="CHEBI:190135"/>
    </cofactor>
</comment>
<reference evidence="12 13" key="1">
    <citation type="submission" date="2015-10" db="EMBL/GenBank/DDBJ databases">
        <title>Metagenome-Assembled Genomes uncover a global brackish microbiome.</title>
        <authorList>
            <person name="Hugerth L.W."/>
            <person name="Larsson J."/>
            <person name="Alneberg J."/>
            <person name="Lindh M.V."/>
            <person name="Legrand C."/>
            <person name="Pinhassi J."/>
            <person name="Andersson A.F."/>
        </authorList>
    </citation>
    <scope>NUCLEOTIDE SEQUENCE [LARGE SCALE GENOMIC DNA]</scope>
    <source>
        <strain evidence="12">BACL4 MAG-120507-bin80</strain>
    </source>
</reference>
<comment type="caution">
    <text evidence="12">The sequence shown here is derived from an EMBL/GenBank/DDBJ whole genome shotgun (WGS) entry which is preliminary data.</text>
</comment>
<dbReference type="GO" id="GO:0003954">
    <property type="term" value="F:NADH dehydrogenase activity"/>
    <property type="evidence" value="ECO:0007669"/>
    <property type="project" value="TreeGrafter"/>
</dbReference>
<evidence type="ECO:0000256" key="4">
    <source>
        <dbReference type="ARBA" id="ARBA00022723"/>
    </source>
</evidence>
<keyword evidence="5 11" id="KW-0408">Iron</keyword>
<gene>
    <name evidence="12" type="ORF">ABR69_09540</name>
</gene>
<dbReference type="GO" id="GO:0051537">
    <property type="term" value="F:2 iron, 2 sulfur cluster binding"/>
    <property type="evidence" value="ECO:0007669"/>
    <property type="project" value="UniProtKB-KW"/>
</dbReference>
<evidence type="ECO:0000313" key="12">
    <source>
        <dbReference type="EMBL" id="KRO66575.1"/>
    </source>
</evidence>
<dbReference type="Gene3D" id="3.40.30.10">
    <property type="entry name" value="Glutaredoxin"/>
    <property type="match status" value="1"/>
</dbReference>
<dbReference type="InterPro" id="IPR042128">
    <property type="entry name" value="NuoE_dom"/>
</dbReference>
<comment type="catalytic activity">
    <reaction evidence="10">
        <text>a quinone + NADH + 5 H(+)(in) = a quinol + NAD(+) + 4 H(+)(out)</text>
        <dbReference type="Rhea" id="RHEA:57888"/>
        <dbReference type="ChEBI" id="CHEBI:15378"/>
        <dbReference type="ChEBI" id="CHEBI:24646"/>
        <dbReference type="ChEBI" id="CHEBI:57540"/>
        <dbReference type="ChEBI" id="CHEBI:57945"/>
        <dbReference type="ChEBI" id="CHEBI:132124"/>
    </reaction>
</comment>
<feature type="binding site" evidence="11">
    <location>
        <position position="139"/>
    </location>
    <ligand>
        <name>[2Fe-2S] cluster</name>
        <dbReference type="ChEBI" id="CHEBI:190135"/>
    </ligand>
</feature>
<evidence type="ECO:0000256" key="1">
    <source>
        <dbReference type="ARBA" id="ARBA00010643"/>
    </source>
</evidence>
<evidence type="ECO:0000256" key="7">
    <source>
        <dbReference type="ARBA" id="ARBA00031580"/>
    </source>
</evidence>
<dbReference type="PANTHER" id="PTHR10371">
    <property type="entry name" value="NADH DEHYDROGENASE UBIQUINONE FLAVOPROTEIN 2, MITOCHONDRIAL"/>
    <property type="match status" value="1"/>
</dbReference>
<dbReference type="Proteomes" id="UP000051934">
    <property type="component" value="Unassembled WGS sequence"/>
</dbReference>
<evidence type="ECO:0000256" key="8">
    <source>
        <dbReference type="ARBA" id="ARBA00032788"/>
    </source>
</evidence>
<protein>
    <recommendedName>
        <fullName evidence="2">NADH-quinone oxidoreductase subunit E</fullName>
    </recommendedName>
    <alternativeName>
        <fullName evidence="7">NADH dehydrogenase I subunit E</fullName>
    </alternativeName>
    <alternativeName>
        <fullName evidence="8">NDH-1 subunit E</fullName>
    </alternativeName>
</protein>
<evidence type="ECO:0000256" key="9">
    <source>
        <dbReference type="ARBA" id="ARBA00034078"/>
    </source>
</evidence>